<evidence type="ECO:0000313" key="3">
    <source>
        <dbReference type="Proteomes" id="UP001183246"/>
    </source>
</evidence>
<gene>
    <name evidence="2" type="ORF">RM590_29960</name>
</gene>
<reference evidence="3" key="1">
    <citation type="submission" date="2023-07" db="EMBL/GenBank/DDBJ databases">
        <title>30 novel species of actinomycetes from the DSMZ collection.</title>
        <authorList>
            <person name="Nouioui I."/>
        </authorList>
    </citation>
    <scope>NUCLEOTIDE SEQUENCE [LARGE SCALE GENOMIC DNA]</scope>
    <source>
        <strain evidence="3">DSM 44938</strain>
    </source>
</reference>
<accession>A0ABU2MYP6</accession>
<sequence length="224" mass="25868">MKKCWTIPAKANGEFVARMEDVLDVYVRPYDPAVPVVCMDEKPYQLLDHARDPIPAAPGRDLKEDSEYVRGGTCSIFVWVEPLADHRRVNARRQRTRLDWAEEVDQLLTCDYPDAEKVVLVMDNLNTHTIGSLYETFKPAKARELAARLEIHHTPKHGSWLNIAEIELAALTRQCLDRRIADLDVLNVELAAWQQATNDDQRQVNWHFTTSDARTRLRHLYPEL</sequence>
<evidence type="ECO:0000313" key="2">
    <source>
        <dbReference type="EMBL" id="MDT0346777.1"/>
    </source>
</evidence>
<organism evidence="2 3">
    <name type="scientific">Streptomyces litchfieldiae</name>
    <dbReference type="NCBI Taxonomy" id="3075543"/>
    <lineage>
        <taxon>Bacteria</taxon>
        <taxon>Bacillati</taxon>
        <taxon>Actinomycetota</taxon>
        <taxon>Actinomycetes</taxon>
        <taxon>Kitasatosporales</taxon>
        <taxon>Streptomycetaceae</taxon>
        <taxon>Streptomyces</taxon>
    </lineage>
</organism>
<protein>
    <submittedName>
        <fullName evidence="2">IS630 family transposase</fullName>
    </submittedName>
</protein>
<name>A0ABU2MYP6_9ACTN</name>
<feature type="domain" description="Tc1-like transposase DDE" evidence="1">
    <location>
        <begin position="35"/>
        <end position="186"/>
    </location>
</feature>
<dbReference type="Proteomes" id="UP001183246">
    <property type="component" value="Unassembled WGS sequence"/>
</dbReference>
<proteinExistence type="predicted"/>
<dbReference type="RefSeq" id="WP_311707904.1">
    <property type="nucleotide sequence ID" value="NZ_JAVREL010000023.1"/>
</dbReference>
<comment type="caution">
    <text evidence="2">The sequence shown here is derived from an EMBL/GenBank/DDBJ whole genome shotgun (WGS) entry which is preliminary data.</text>
</comment>
<dbReference type="EMBL" id="JAVREL010000023">
    <property type="protein sequence ID" value="MDT0346777.1"/>
    <property type="molecule type" value="Genomic_DNA"/>
</dbReference>
<keyword evidence="3" id="KW-1185">Reference proteome</keyword>
<evidence type="ECO:0000259" key="1">
    <source>
        <dbReference type="Pfam" id="PF13358"/>
    </source>
</evidence>
<dbReference type="NCBIfam" id="NF033545">
    <property type="entry name" value="transpos_IS630"/>
    <property type="match status" value="1"/>
</dbReference>
<dbReference type="InterPro" id="IPR047655">
    <property type="entry name" value="Transpos_IS630-like"/>
</dbReference>
<dbReference type="InterPro" id="IPR038717">
    <property type="entry name" value="Tc1-like_DDE_dom"/>
</dbReference>
<dbReference type="Pfam" id="PF13358">
    <property type="entry name" value="DDE_3"/>
    <property type="match status" value="1"/>
</dbReference>